<evidence type="ECO:0000256" key="2">
    <source>
        <dbReference type="ARBA" id="ARBA00022803"/>
    </source>
</evidence>
<dbReference type="EMBL" id="CAJNOK010032192">
    <property type="protein sequence ID" value="CAF1481399.1"/>
    <property type="molecule type" value="Genomic_DNA"/>
</dbReference>
<dbReference type="Gene3D" id="1.25.40.10">
    <property type="entry name" value="Tetratricopeptide repeat domain"/>
    <property type="match status" value="3"/>
</dbReference>
<feature type="repeat" description="TPR" evidence="3">
    <location>
        <begin position="69"/>
        <end position="102"/>
    </location>
</feature>
<proteinExistence type="predicted"/>
<dbReference type="Proteomes" id="UP000677228">
    <property type="component" value="Unassembled WGS sequence"/>
</dbReference>
<keyword evidence="2 3" id="KW-0802">TPR repeat</keyword>
<reference evidence="4" key="1">
    <citation type="submission" date="2021-02" db="EMBL/GenBank/DDBJ databases">
        <authorList>
            <person name="Nowell W R."/>
        </authorList>
    </citation>
    <scope>NUCLEOTIDE SEQUENCE</scope>
</reference>
<dbReference type="Proteomes" id="UP000682733">
    <property type="component" value="Unassembled WGS sequence"/>
</dbReference>
<evidence type="ECO:0000313" key="5">
    <source>
        <dbReference type="EMBL" id="CAF4271890.1"/>
    </source>
</evidence>
<dbReference type="PANTHER" id="PTHR45641">
    <property type="entry name" value="TETRATRICOPEPTIDE REPEAT PROTEIN (AFU_ORTHOLOGUE AFUA_6G03870)"/>
    <property type="match status" value="1"/>
</dbReference>
<keyword evidence="1" id="KW-0677">Repeat</keyword>
<organism evidence="4 6">
    <name type="scientific">Didymodactylos carnosus</name>
    <dbReference type="NCBI Taxonomy" id="1234261"/>
    <lineage>
        <taxon>Eukaryota</taxon>
        <taxon>Metazoa</taxon>
        <taxon>Spiralia</taxon>
        <taxon>Gnathifera</taxon>
        <taxon>Rotifera</taxon>
        <taxon>Eurotatoria</taxon>
        <taxon>Bdelloidea</taxon>
        <taxon>Philodinida</taxon>
        <taxon>Philodinidae</taxon>
        <taxon>Didymodactylos</taxon>
    </lineage>
</organism>
<comment type="caution">
    <text evidence="4">The sequence shown here is derived from an EMBL/GenBank/DDBJ whole genome shotgun (WGS) entry which is preliminary data.</text>
</comment>
<evidence type="ECO:0000313" key="4">
    <source>
        <dbReference type="EMBL" id="CAF1481399.1"/>
    </source>
</evidence>
<name>A0A8S2FJ20_9BILA</name>
<feature type="repeat" description="TPR" evidence="3">
    <location>
        <begin position="308"/>
        <end position="341"/>
    </location>
</feature>
<evidence type="ECO:0000256" key="1">
    <source>
        <dbReference type="ARBA" id="ARBA00022737"/>
    </source>
</evidence>
<dbReference type="PROSITE" id="PS50005">
    <property type="entry name" value="TPR"/>
    <property type="match status" value="3"/>
</dbReference>
<dbReference type="AlphaFoldDB" id="A0A8S2FJ20"/>
<dbReference type="Pfam" id="PF13424">
    <property type="entry name" value="TPR_12"/>
    <property type="match status" value="2"/>
</dbReference>
<dbReference type="EMBL" id="CAJOBA010054120">
    <property type="protein sequence ID" value="CAF4271890.1"/>
    <property type="molecule type" value="Genomic_DNA"/>
</dbReference>
<evidence type="ECO:0000313" key="6">
    <source>
        <dbReference type="Proteomes" id="UP000677228"/>
    </source>
</evidence>
<dbReference type="PANTHER" id="PTHR45641:SF1">
    <property type="entry name" value="AAA+ ATPASE DOMAIN-CONTAINING PROTEIN"/>
    <property type="match status" value="1"/>
</dbReference>
<gene>
    <name evidence="4" type="ORF">OVA965_LOCUS36084</name>
    <name evidence="5" type="ORF">TMI583_LOCUS37080</name>
</gene>
<dbReference type="InterPro" id="IPR011990">
    <property type="entry name" value="TPR-like_helical_dom_sf"/>
</dbReference>
<dbReference type="SUPFAM" id="SSF48452">
    <property type="entry name" value="TPR-like"/>
    <property type="match status" value="2"/>
</dbReference>
<accession>A0A8S2FJ20</accession>
<sequence length="409" mass="48565">MKNYSKSLVYYKKHLTLVKCILPANHPDYAKAYNRIANVYEKIGKLEFALKYHEKAFVNQDKYKSKFLANTYKSIAKIYFANNNYLQAIEHFDKALKIHMNNTMKLDEDTIIDTYRRLGRTYIQENNLDMALEQYKKALSFNLHKASIFVDIGHLHRLTGDGKLTMTNMIKGWNCYRKYPSFSETDINNIIYIYDTIGQLHQKKQNYSTALKYYFSKLKIEKLLISSASKSLFTTYHRICMCYYDYGKYRKALKHYFLALKYQTISKLPVRVYVFLAKLLIKLKQYRIALKVLHKGLTLIDEENDEDTTIYSCLGVLYFKMEKYHISLKCFEETLRIQLKCLPQYHSEFSVTYQNLGELYKWKMDYVAALNIFKRARENALMLSNESTFIRKVEKEIEDLKTMLNSQPI</sequence>
<feature type="repeat" description="TPR" evidence="3">
    <location>
        <begin position="112"/>
        <end position="145"/>
    </location>
</feature>
<dbReference type="InterPro" id="IPR019734">
    <property type="entry name" value="TPR_rpt"/>
</dbReference>
<evidence type="ECO:0000256" key="3">
    <source>
        <dbReference type="PROSITE-ProRule" id="PRU00339"/>
    </source>
</evidence>
<protein>
    <submittedName>
        <fullName evidence="4">Uncharacterized protein</fullName>
    </submittedName>
</protein>
<dbReference type="SMART" id="SM00028">
    <property type="entry name" value="TPR"/>
    <property type="match status" value="8"/>
</dbReference>